<dbReference type="EMBL" id="DXAQ01000016">
    <property type="protein sequence ID" value="HIZ88523.1"/>
    <property type="molecule type" value="Genomic_DNA"/>
</dbReference>
<comment type="caution">
    <text evidence="1">The sequence shown here is derived from an EMBL/GenBank/DDBJ whole genome shotgun (WGS) entry which is preliminary data.</text>
</comment>
<evidence type="ECO:0000313" key="2">
    <source>
        <dbReference type="Proteomes" id="UP000824176"/>
    </source>
</evidence>
<name>A0A9D2KC06_9BACT</name>
<reference evidence="1" key="2">
    <citation type="submission" date="2021-04" db="EMBL/GenBank/DDBJ databases">
        <authorList>
            <person name="Gilroy R."/>
        </authorList>
    </citation>
    <scope>NUCLEOTIDE SEQUENCE</scope>
    <source>
        <strain evidence="1">ChiW4-1371</strain>
    </source>
</reference>
<evidence type="ECO:0000313" key="1">
    <source>
        <dbReference type="EMBL" id="HIZ88523.1"/>
    </source>
</evidence>
<proteinExistence type="predicted"/>
<dbReference type="Proteomes" id="UP000824176">
    <property type="component" value="Unassembled WGS sequence"/>
</dbReference>
<gene>
    <name evidence="1" type="ORF">H9804_01130</name>
</gene>
<dbReference type="AlphaFoldDB" id="A0A9D2KC06"/>
<dbReference type="Gene3D" id="3.40.50.11440">
    <property type="match status" value="1"/>
</dbReference>
<sequence length="374" mass="42103">MILNGQCLRLADEPVRTINIDIQSIIDAAENNPLMSENIKDLVKKSENILFIASSDISEEVYDYIFNICSGKNIAVISDNIPLKYMQYQTIFNHSNIEDYLFFGASAGRAPMLVNKNINDYDLIIVVSTVMINAYGGFLGSITTLFNAVTAPKTCAAVIKNALQDSLYNIQKISCGLTIRNPVYESIREGLITAGKAVHAFAINIDADYIDIKEPKHSVFAGDTFISQIEVQNIIDNKYKAQTPPALYDGILLNTDCYNNVVYLTTLIEIYCKRLQKGGRLLININDMQSFGNNIFQEIFNKNTLAEIADAVDETNYMESFYAFILKYYTLNYHIALPYNEKLNPVLRQAGLNPLKEDEMQNFLSNCNNKGIFE</sequence>
<protein>
    <submittedName>
        <fullName evidence="1">Uncharacterized protein</fullName>
    </submittedName>
</protein>
<reference evidence="1" key="1">
    <citation type="journal article" date="2021" name="PeerJ">
        <title>Extensive microbial diversity within the chicken gut microbiome revealed by metagenomics and culture.</title>
        <authorList>
            <person name="Gilroy R."/>
            <person name="Ravi A."/>
            <person name="Getino M."/>
            <person name="Pursley I."/>
            <person name="Horton D.L."/>
            <person name="Alikhan N.F."/>
            <person name="Baker D."/>
            <person name="Gharbi K."/>
            <person name="Hall N."/>
            <person name="Watson M."/>
            <person name="Adriaenssens E.M."/>
            <person name="Foster-Nyarko E."/>
            <person name="Jarju S."/>
            <person name="Secka A."/>
            <person name="Antonio M."/>
            <person name="Oren A."/>
            <person name="Chaudhuri R.R."/>
            <person name="La Ragione R."/>
            <person name="Hildebrand F."/>
            <person name="Pallen M.J."/>
        </authorList>
    </citation>
    <scope>NUCLEOTIDE SEQUENCE</scope>
    <source>
        <strain evidence="1">ChiW4-1371</strain>
    </source>
</reference>
<accession>A0A9D2KC06</accession>
<organism evidence="1 2">
    <name type="scientific">Candidatus Mucispirillum faecigallinarum</name>
    <dbReference type="NCBI Taxonomy" id="2838699"/>
    <lineage>
        <taxon>Bacteria</taxon>
        <taxon>Pseudomonadati</taxon>
        <taxon>Deferribacterota</taxon>
        <taxon>Deferribacteres</taxon>
        <taxon>Deferribacterales</taxon>
        <taxon>Mucispirillaceae</taxon>
        <taxon>Mucispirillum</taxon>
    </lineage>
</organism>